<dbReference type="Proteomes" id="UP000814140">
    <property type="component" value="Unassembled WGS sequence"/>
</dbReference>
<sequence>MVDTVSSDYVFDWPPASQSVERPRLFTHWRPALDRKVSYSAGVIERPVQSSTGMDDRSGISSPASTYANSVDSYHAGLSARHGTPYSSLFGSNPSTLTADAGCYTFSSRSVAADRAFTLDPNVHIVSPRPVRLWGHVVIPAFNQAALAAAADMPRSE</sequence>
<keyword evidence="2" id="KW-1185">Reference proteome</keyword>
<protein>
    <submittedName>
        <fullName evidence="1">Uncharacterized protein</fullName>
    </submittedName>
</protein>
<dbReference type="EMBL" id="MU277210">
    <property type="protein sequence ID" value="KAI0061808.1"/>
    <property type="molecule type" value="Genomic_DNA"/>
</dbReference>
<reference evidence="1" key="2">
    <citation type="journal article" date="2022" name="New Phytol.">
        <title>Evolutionary transition to the ectomycorrhizal habit in the genomes of a hyperdiverse lineage of mushroom-forming fungi.</title>
        <authorList>
            <person name="Looney B."/>
            <person name="Miyauchi S."/>
            <person name="Morin E."/>
            <person name="Drula E."/>
            <person name="Courty P.E."/>
            <person name="Kohler A."/>
            <person name="Kuo A."/>
            <person name="LaButti K."/>
            <person name="Pangilinan J."/>
            <person name="Lipzen A."/>
            <person name="Riley R."/>
            <person name="Andreopoulos W."/>
            <person name="He G."/>
            <person name="Johnson J."/>
            <person name="Nolan M."/>
            <person name="Tritt A."/>
            <person name="Barry K.W."/>
            <person name="Grigoriev I.V."/>
            <person name="Nagy L.G."/>
            <person name="Hibbett D."/>
            <person name="Henrissat B."/>
            <person name="Matheny P.B."/>
            <person name="Labbe J."/>
            <person name="Martin F.M."/>
        </authorList>
    </citation>
    <scope>NUCLEOTIDE SEQUENCE</scope>
    <source>
        <strain evidence="1">HHB10654</strain>
    </source>
</reference>
<name>A0ACB8T119_9AGAM</name>
<comment type="caution">
    <text evidence="1">The sequence shown here is derived from an EMBL/GenBank/DDBJ whole genome shotgun (WGS) entry which is preliminary data.</text>
</comment>
<evidence type="ECO:0000313" key="1">
    <source>
        <dbReference type="EMBL" id="KAI0061808.1"/>
    </source>
</evidence>
<accession>A0ACB8T119</accession>
<gene>
    <name evidence="1" type="ORF">BV25DRAFT_1838685</name>
</gene>
<proteinExistence type="predicted"/>
<evidence type="ECO:0000313" key="2">
    <source>
        <dbReference type="Proteomes" id="UP000814140"/>
    </source>
</evidence>
<organism evidence="1 2">
    <name type="scientific">Artomyces pyxidatus</name>
    <dbReference type="NCBI Taxonomy" id="48021"/>
    <lineage>
        <taxon>Eukaryota</taxon>
        <taxon>Fungi</taxon>
        <taxon>Dikarya</taxon>
        <taxon>Basidiomycota</taxon>
        <taxon>Agaricomycotina</taxon>
        <taxon>Agaricomycetes</taxon>
        <taxon>Russulales</taxon>
        <taxon>Auriscalpiaceae</taxon>
        <taxon>Artomyces</taxon>
    </lineage>
</organism>
<reference evidence="1" key="1">
    <citation type="submission" date="2021-03" db="EMBL/GenBank/DDBJ databases">
        <authorList>
            <consortium name="DOE Joint Genome Institute"/>
            <person name="Ahrendt S."/>
            <person name="Looney B.P."/>
            <person name="Miyauchi S."/>
            <person name="Morin E."/>
            <person name="Drula E."/>
            <person name="Courty P.E."/>
            <person name="Chicoki N."/>
            <person name="Fauchery L."/>
            <person name="Kohler A."/>
            <person name="Kuo A."/>
            <person name="Labutti K."/>
            <person name="Pangilinan J."/>
            <person name="Lipzen A."/>
            <person name="Riley R."/>
            <person name="Andreopoulos W."/>
            <person name="He G."/>
            <person name="Johnson J."/>
            <person name="Barry K.W."/>
            <person name="Grigoriev I.V."/>
            <person name="Nagy L."/>
            <person name="Hibbett D."/>
            <person name="Henrissat B."/>
            <person name="Matheny P.B."/>
            <person name="Labbe J."/>
            <person name="Martin F."/>
        </authorList>
    </citation>
    <scope>NUCLEOTIDE SEQUENCE</scope>
    <source>
        <strain evidence="1">HHB10654</strain>
    </source>
</reference>